<name>A0A9W7GHZ8_9STRA</name>
<keyword evidence="4 7" id="KW-1133">Transmembrane helix</keyword>
<evidence type="ECO:0000256" key="1">
    <source>
        <dbReference type="ARBA" id="ARBA00004141"/>
    </source>
</evidence>
<sequence>MAVWLCGPVLSLIDTSAVGVFSGTVQQAALSPAVSIVDYTSLCLAFMFTGTTNLIAGKDTTPESSGSLSPAARVMKSSLQISLRVGVLAMVFMMLTSSRLLKLLIGNDGVNPGVYIAALKYVRIRALGMPADVIMRSAQAACLGLKDIMSPLLVLLVAATVNGLSDALLVPCKYALFNGAAGAAWATVFSQYTAVFLYLIWLRKGGNEEDDAGGEGIAKNTGLGKNIRSIVRKAFRRERRSSAVESTTPPPSSSAAAAVVAEAAETTVSHATLAQPMTKKKFTTRGMLKGKLRKRDLFKHSPDTKDYIPFFIPVTTTQVGRISGYVAMSHAVASSMGTISMAAHQVMLTVFYTFTPMADSLSLTGQSFVPELFDNAAAAAEQEGFHGGTGSAAAKKLVHYNVKLWQTGVVFGLFIAVAVLAIPHMSHFFTNDPLVRAAIFKIAPYMSLAFIVHGCVCAMEGVMLGARDLTFLSRGYTAFFFLVPAVMLRIKHQALRGVKGIGPETLWKAFVGYNVVRATVWSLRMVRLNWKILNGVGMNCGPKGEDQSCFVPQKTKGFKRGESSLSASATTVEEEAVVEEGGGSASTTLRPPPRENNDLVDIAFDVLAAAQINSTTDDPIVETNDRGEEFSKQTSIMAVGDAFNDDKMEGVVNQFMSSAGGGEVVKEDQGGDTGKTKEIDWDVKFDKILRELDEQF</sequence>
<evidence type="ECO:0000313" key="9">
    <source>
        <dbReference type="Proteomes" id="UP001165065"/>
    </source>
</evidence>
<protein>
    <recommendedName>
        <fullName evidence="10">Multidrug and toxic compound extrusion protein</fullName>
    </recommendedName>
</protein>
<comment type="caution">
    <text evidence="8">The sequence shown here is derived from an EMBL/GenBank/DDBJ whole genome shotgun (WGS) entry which is preliminary data.</text>
</comment>
<dbReference type="EMBL" id="BRYA01000237">
    <property type="protein sequence ID" value="GMI45111.1"/>
    <property type="molecule type" value="Genomic_DNA"/>
</dbReference>
<organism evidence="8 9">
    <name type="scientific">Triparma columacea</name>
    <dbReference type="NCBI Taxonomy" id="722753"/>
    <lineage>
        <taxon>Eukaryota</taxon>
        <taxon>Sar</taxon>
        <taxon>Stramenopiles</taxon>
        <taxon>Ochrophyta</taxon>
        <taxon>Bolidophyceae</taxon>
        <taxon>Parmales</taxon>
        <taxon>Triparmaceae</taxon>
        <taxon>Triparma</taxon>
    </lineage>
</organism>
<evidence type="ECO:0000256" key="4">
    <source>
        <dbReference type="ARBA" id="ARBA00022989"/>
    </source>
</evidence>
<dbReference type="PANTHER" id="PTHR42893">
    <property type="entry name" value="PROTEIN DETOXIFICATION 44, CHLOROPLASTIC-RELATED"/>
    <property type="match status" value="1"/>
</dbReference>
<dbReference type="InterPro" id="IPR002528">
    <property type="entry name" value="MATE_fam"/>
</dbReference>
<dbReference type="GO" id="GO:0042910">
    <property type="term" value="F:xenobiotic transmembrane transporter activity"/>
    <property type="evidence" value="ECO:0007669"/>
    <property type="project" value="InterPro"/>
</dbReference>
<comment type="subcellular location">
    <subcellularLocation>
        <location evidence="1">Membrane</location>
        <topology evidence="1">Multi-pass membrane protein</topology>
    </subcellularLocation>
</comment>
<evidence type="ECO:0000256" key="7">
    <source>
        <dbReference type="SAM" id="Phobius"/>
    </source>
</evidence>
<evidence type="ECO:0000256" key="5">
    <source>
        <dbReference type="ARBA" id="ARBA00023136"/>
    </source>
</evidence>
<accession>A0A9W7GHZ8</accession>
<feature type="transmembrane region" description="Helical" evidence="7">
    <location>
        <begin position="404"/>
        <end position="422"/>
    </location>
</feature>
<feature type="region of interest" description="Disordered" evidence="6">
    <location>
        <begin position="561"/>
        <end position="595"/>
    </location>
</feature>
<dbReference type="Proteomes" id="UP001165065">
    <property type="component" value="Unassembled WGS sequence"/>
</dbReference>
<keyword evidence="9" id="KW-1185">Reference proteome</keyword>
<dbReference type="InterPro" id="IPR044644">
    <property type="entry name" value="DinF-like"/>
</dbReference>
<dbReference type="AlphaFoldDB" id="A0A9W7GHZ8"/>
<proteinExistence type="inferred from homology"/>
<feature type="transmembrane region" description="Helical" evidence="7">
    <location>
        <begin position="442"/>
        <end position="465"/>
    </location>
</feature>
<dbReference type="OrthoDB" id="423427at2759"/>
<evidence type="ECO:0000256" key="3">
    <source>
        <dbReference type="ARBA" id="ARBA00022692"/>
    </source>
</evidence>
<evidence type="ECO:0008006" key="10">
    <source>
        <dbReference type="Google" id="ProtNLM"/>
    </source>
</evidence>
<keyword evidence="5 7" id="KW-0472">Membrane</keyword>
<gene>
    <name evidence="8" type="ORF">TrCOL_g10298</name>
</gene>
<evidence type="ECO:0000313" key="8">
    <source>
        <dbReference type="EMBL" id="GMI45111.1"/>
    </source>
</evidence>
<feature type="transmembrane region" description="Helical" evidence="7">
    <location>
        <begin position="471"/>
        <end position="490"/>
    </location>
</feature>
<comment type="similarity">
    <text evidence="2">Belongs to the multi antimicrobial extrusion (MATE) (TC 2.A.66.1) family.</text>
</comment>
<keyword evidence="3 7" id="KW-0812">Transmembrane</keyword>
<reference evidence="9" key="1">
    <citation type="journal article" date="2023" name="Commun. Biol.">
        <title>Genome analysis of Parmales, the sister group of diatoms, reveals the evolutionary specialization of diatoms from phago-mixotrophs to photoautotrophs.</title>
        <authorList>
            <person name="Ban H."/>
            <person name="Sato S."/>
            <person name="Yoshikawa S."/>
            <person name="Yamada K."/>
            <person name="Nakamura Y."/>
            <person name="Ichinomiya M."/>
            <person name="Sato N."/>
            <person name="Blanc-Mathieu R."/>
            <person name="Endo H."/>
            <person name="Kuwata A."/>
            <person name="Ogata H."/>
        </authorList>
    </citation>
    <scope>NUCLEOTIDE SEQUENCE [LARGE SCALE GENOMIC DNA]</scope>
</reference>
<evidence type="ECO:0000256" key="6">
    <source>
        <dbReference type="SAM" id="MobiDB-lite"/>
    </source>
</evidence>
<dbReference type="Pfam" id="PF01554">
    <property type="entry name" value="MatE"/>
    <property type="match status" value="1"/>
</dbReference>
<dbReference type="PANTHER" id="PTHR42893:SF9">
    <property type="entry name" value="PROTEIN DETOXIFICATION 46, CHLOROPLASTIC"/>
    <property type="match status" value="1"/>
</dbReference>
<dbReference type="GO" id="GO:0016020">
    <property type="term" value="C:membrane"/>
    <property type="evidence" value="ECO:0007669"/>
    <property type="project" value="UniProtKB-SubCell"/>
</dbReference>
<feature type="transmembrane region" description="Helical" evidence="7">
    <location>
        <begin position="152"/>
        <end position="176"/>
    </location>
</feature>
<evidence type="ECO:0000256" key="2">
    <source>
        <dbReference type="ARBA" id="ARBA00010199"/>
    </source>
</evidence>
<dbReference type="GO" id="GO:0015297">
    <property type="term" value="F:antiporter activity"/>
    <property type="evidence" value="ECO:0007669"/>
    <property type="project" value="InterPro"/>
</dbReference>
<feature type="transmembrane region" description="Helical" evidence="7">
    <location>
        <begin position="182"/>
        <end position="201"/>
    </location>
</feature>